<keyword evidence="7" id="KW-0648">Protein biosynthesis</keyword>
<dbReference type="PRINTS" id="PR00982">
    <property type="entry name" value="TRNASYNTHLYS"/>
</dbReference>
<evidence type="ECO:0000259" key="10">
    <source>
        <dbReference type="PROSITE" id="PS50862"/>
    </source>
</evidence>
<dbReference type="PANTHER" id="PTHR42918:SF15">
    <property type="entry name" value="LYSINE--TRNA LIGASE, CHLOROPLASTIC_MITOCHONDRIAL"/>
    <property type="match status" value="1"/>
</dbReference>
<dbReference type="GO" id="GO:0005829">
    <property type="term" value="C:cytosol"/>
    <property type="evidence" value="ECO:0007669"/>
    <property type="project" value="TreeGrafter"/>
</dbReference>
<dbReference type="CDD" id="cd04322">
    <property type="entry name" value="LysRS_N"/>
    <property type="match status" value="1"/>
</dbReference>
<dbReference type="CDD" id="cd00775">
    <property type="entry name" value="LysRS_core"/>
    <property type="match status" value="1"/>
</dbReference>
<keyword evidence="3 7" id="KW-0547">Nucleotide-binding</keyword>
<dbReference type="NCBIfam" id="NF001756">
    <property type="entry name" value="PRK00484.1"/>
    <property type="match status" value="1"/>
</dbReference>
<feature type="binding site" evidence="7">
    <location>
        <position position="433"/>
    </location>
    <ligand>
        <name>Mg(2+)</name>
        <dbReference type="ChEBI" id="CHEBI:18420"/>
        <label>2</label>
    </ligand>
</feature>
<dbReference type="SUPFAM" id="SSF55681">
    <property type="entry name" value="Class II aaRS and biotin synthetases"/>
    <property type="match status" value="1"/>
</dbReference>
<reference evidence="11 12" key="1">
    <citation type="submission" date="2016-11" db="EMBL/GenBank/DDBJ databases">
        <title>Draft Genome Sequences of Nine Cyanobacterial Strains from Diverse Habitats.</title>
        <authorList>
            <person name="Zhu T."/>
            <person name="Hou S."/>
            <person name="Lu X."/>
            <person name="Hess W.R."/>
        </authorList>
    </citation>
    <scope>NUCLEOTIDE SEQUENCE [LARGE SCALE GENOMIC DNA]</scope>
    <source>
        <strain evidence="11 12">IAM M-71</strain>
    </source>
</reference>
<dbReference type="InterPro" id="IPR006195">
    <property type="entry name" value="aa-tRNA-synth_II"/>
</dbReference>
<accession>A0A1U7IFM5</accession>
<dbReference type="EMBL" id="MRCE01000019">
    <property type="protein sequence ID" value="OKH35836.1"/>
    <property type="molecule type" value="Genomic_DNA"/>
</dbReference>
<protein>
    <recommendedName>
        <fullName evidence="7">Lysine--tRNA ligase</fullName>
        <ecNumber evidence="7">6.1.1.6</ecNumber>
    </recommendedName>
    <alternativeName>
        <fullName evidence="7">Lysyl-tRNA synthetase</fullName>
        <shortName evidence="7">LysRS</shortName>
    </alternativeName>
</protein>
<evidence type="ECO:0000256" key="6">
    <source>
        <dbReference type="ARBA" id="ARBA00048573"/>
    </source>
</evidence>
<comment type="similarity">
    <text evidence="7">Belongs to the class-II aminoacyl-tRNA synthetase family.</text>
</comment>
<dbReference type="PANTHER" id="PTHR42918">
    <property type="entry name" value="LYSYL-TRNA SYNTHETASE"/>
    <property type="match status" value="1"/>
</dbReference>
<dbReference type="STRING" id="454136.NIES2119_19025"/>
<name>A0A1U7IFM5_9CYAN</name>
<evidence type="ECO:0000256" key="9">
    <source>
        <dbReference type="SAM" id="MobiDB-lite"/>
    </source>
</evidence>
<dbReference type="InterPro" id="IPR004365">
    <property type="entry name" value="NA-bd_OB_tRNA"/>
</dbReference>
<evidence type="ECO:0000256" key="1">
    <source>
        <dbReference type="ARBA" id="ARBA00022598"/>
    </source>
</evidence>
<sequence length="526" mass="59404">MTQSEAEVRARKVEDLRSQGIEPYPSESYQRSHTTQQVRDLFSQPGKELENGQNDPEETPIKVSGRITSKRDSGSIIFIDLRDSTGRIQLKIEKKVVTGETGLSFKQIEKLLDVGDFVGASGIGSRTNRGELSIQVRELILLSKATIPFPDAYYGVNDPETCRRHREMDLAGNLDSFQRFVLRSKIVQSIRNYLTETGFYEIETPVLQAIYGGAAARPFITHHNALDVDLYLRIAPELFLKRAVCGGFERVFELGRVFRNEGVDSTHNPEFTSLEVYQAYADYFDILGVVEEVFCYTAKVVHGDKLEIEYQGQSISLERKYDHSEKFPGFTGKHWQVKTMVEAVKDDTGLDFEILELADAISKSEQLGLHLSNLEKQSLGYVLYAVFDKLVAPKLIQPTFIIDFPVEVSPLAKGHRSKPGFVERFELFIGGTEYSNGFSELNDPKEQRKRFEEQLAQKNAGDDEAHPMDEDFIEALSLGMPNCAGMGIGVDRLVMLLTNTQSIRDVVMFPTMRPIKDRQVNTAEEQ</sequence>
<evidence type="ECO:0000256" key="7">
    <source>
        <dbReference type="HAMAP-Rule" id="MF_00252"/>
    </source>
</evidence>
<keyword evidence="2 7" id="KW-0479">Metal-binding</keyword>
<dbReference type="InterPro" id="IPR045864">
    <property type="entry name" value="aa-tRNA-synth_II/BPL/LPL"/>
</dbReference>
<comment type="caution">
    <text evidence="11">The sequence shown here is derived from an EMBL/GenBank/DDBJ whole genome shotgun (WGS) entry which is preliminary data.</text>
</comment>
<feature type="binding site" evidence="7">
    <location>
        <position position="433"/>
    </location>
    <ligand>
        <name>Mg(2+)</name>
        <dbReference type="ChEBI" id="CHEBI:18420"/>
        <label>1</label>
    </ligand>
</feature>
<keyword evidence="7 8" id="KW-0460">Magnesium</keyword>
<comment type="subcellular location">
    <subcellularLocation>
        <location evidence="7">Cytoplasm</location>
    </subcellularLocation>
</comment>
<dbReference type="GO" id="GO:0004824">
    <property type="term" value="F:lysine-tRNA ligase activity"/>
    <property type="evidence" value="ECO:0007669"/>
    <property type="project" value="UniProtKB-UniRule"/>
</dbReference>
<evidence type="ECO:0000256" key="2">
    <source>
        <dbReference type="ARBA" id="ARBA00022723"/>
    </source>
</evidence>
<dbReference type="InterPro" id="IPR004364">
    <property type="entry name" value="Aa-tRNA-synt_II"/>
</dbReference>
<feature type="binding site" evidence="7">
    <location>
        <position position="426"/>
    </location>
    <ligand>
        <name>Mg(2+)</name>
        <dbReference type="ChEBI" id="CHEBI:18420"/>
        <label>1</label>
    </ligand>
</feature>
<organism evidence="11 12">
    <name type="scientific">[Phormidium ambiguum] IAM M-71</name>
    <dbReference type="NCBI Taxonomy" id="454136"/>
    <lineage>
        <taxon>Bacteria</taxon>
        <taxon>Bacillati</taxon>
        <taxon>Cyanobacteriota</taxon>
        <taxon>Cyanophyceae</taxon>
        <taxon>Oscillatoriophycideae</taxon>
        <taxon>Aerosakkonematales</taxon>
        <taxon>Aerosakkonemataceae</taxon>
        <taxon>Floridanema</taxon>
    </lineage>
</organism>
<dbReference type="SUPFAM" id="SSF50249">
    <property type="entry name" value="Nucleic acid-binding proteins"/>
    <property type="match status" value="1"/>
</dbReference>
<dbReference type="HAMAP" id="MF_00252">
    <property type="entry name" value="Lys_tRNA_synth_class2"/>
    <property type="match status" value="1"/>
</dbReference>
<evidence type="ECO:0000256" key="5">
    <source>
        <dbReference type="ARBA" id="ARBA00023146"/>
    </source>
</evidence>
<dbReference type="GO" id="GO:0000049">
    <property type="term" value="F:tRNA binding"/>
    <property type="evidence" value="ECO:0007669"/>
    <property type="project" value="TreeGrafter"/>
</dbReference>
<dbReference type="EC" id="6.1.1.6" evidence="7"/>
<dbReference type="InterPro" id="IPR002313">
    <property type="entry name" value="Lys-tRNA-ligase_II"/>
</dbReference>
<dbReference type="Gene3D" id="3.30.930.10">
    <property type="entry name" value="Bira Bifunctional Protein, Domain 2"/>
    <property type="match status" value="1"/>
</dbReference>
<comment type="subunit">
    <text evidence="7">Homodimer.</text>
</comment>
<evidence type="ECO:0000313" key="12">
    <source>
        <dbReference type="Proteomes" id="UP000185860"/>
    </source>
</evidence>
<evidence type="ECO:0000256" key="4">
    <source>
        <dbReference type="ARBA" id="ARBA00022840"/>
    </source>
</evidence>
<dbReference type="InterPro" id="IPR044136">
    <property type="entry name" value="Lys-tRNA-ligase_II_N"/>
</dbReference>
<feature type="region of interest" description="Disordered" evidence="9">
    <location>
        <begin position="1"/>
        <end position="65"/>
    </location>
</feature>
<dbReference type="AlphaFoldDB" id="A0A1U7IFM5"/>
<comment type="catalytic activity">
    <reaction evidence="6 7 8">
        <text>tRNA(Lys) + L-lysine + ATP = L-lysyl-tRNA(Lys) + AMP + diphosphate</text>
        <dbReference type="Rhea" id="RHEA:20792"/>
        <dbReference type="Rhea" id="RHEA-COMP:9696"/>
        <dbReference type="Rhea" id="RHEA-COMP:9697"/>
        <dbReference type="ChEBI" id="CHEBI:30616"/>
        <dbReference type="ChEBI" id="CHEBI:32551"/>
        <dbReference type="ChEBI" id="CHEBI:33019"/>
        <dbReference type="ChEBI" id="CHEBI:78442"/>
        <dbReference type="ChEBI" id="CHEBI:78529"/>
        <dbReference type="ChEBI" id="CHEBI:456215"/>
        <dbReference type="EC" id="6.1.1.6"/>
    </reaction>
</comment>
<dbReference type="NCBIfam" id="TIGR00499">
    <property type="entry name" value="lysS_bact"/>
    <property type="match status" value="1"/>
</dbReference>
<keyword evidence="5 7" id="KW-0030">Aminoacyl-tRNA synthetase</keyword>
<dbReference type="InterPro" id="IPR018149">
    <property type="entry name" value="Lys-tRNA-synth_II_C"/>
</dbReference>
<proteinExistence type="inferred from homology"/>
<dbReference type="RefSeq" id="WP_073595084.1">
    <property type="nucleotide sequence ID" value="NZ_MRCE01000019.1"/>
</dbReference>
<feature type="compositionally biased region" description="Polar residues" evidence="9">
    <location>
        <begin position="27"/>
        <end position="38"/>
    </location>
</feature>
<dbReference type="Pfam" id="PF00152">
    <property type="entry name" value="tRNA-synt_2"/>
    <property type="match status" value="1"/>
</dbReference>
<comment type="cofactor">
    <cofactor evidence="7 8">
        <name>Mg(2+)</name>
        <dbReference type="ChEBI" id="CHEBI:18420"/>
    </cofactor>
    <text evidence="7 8">Binds 3 Mg(2+) ions per subunit.</text>
</comment>
<keyword evidence="4 7" id="KW-0067">ATP-binding</keyword>
<evidence type="ECO:0000256" key="8">
    <source>
        <dbReference type="RuleBase" id="RU000336"/>
    </source>
</evidence>
<evidence type="ECO:0000256" key="3">
    <source>
        <dbReference type="ARBA" id="ARBA00022741"/>
    </source>
</evidence>
<dbReference type="GO" id="GO:0005524">
    <property type="term" value="F:ATP binding"/>
    <property type="evidence" value="ECO:0007669"/>
    <property type="project" value="UniProtKB-UniRule"/>
</dbReference>
<feature type="compositionally biased region" description="Basic and acidic residues" evidence="9">
    <location>
        <begin position="1"/>
        <end position="17"/>
    </location>
</feature>
<dbReference type="Gene3D" id="2.40.50.140">
    <property type="entry name" value="Nucleic acid-binding proteins"/>
    <property type="match status" value="1"/>
</dbReference>
<dbReference type="GO" id="GO:0006430">
    <property type="term" value="P:lysyl-tRNA aminoacylation"/>
    <property type="evidence" value="ECO:0007669"/>
    <property type="project" value="UniProtKB-UniRule"/>
</dbReference>
<dbReference type="Pfam" id="PF01336">
    <property type="entry name" value="tRNA_anti-codon"/>
    <property type="match status" value="1"/>
</dbReference>
<keyword evidence="1 7" id="KW-0436">Ligase</keyword>
<evidence type="ECO:0000313" key="11">
    <source>
        <dbReference type="EMBL" id="OKH35836.1"/>
    </source>
</evidence>
<dbReference type="InterPro" id="IPR012340">
    <property type="entry name" value="NA-bd_OB-fold"/>
</dbReference>
<dbReference type="GO" id="GO:0000287">
    <property type="term" value="F:magnesium ion binding"/>
    <property type="evidence" value="ECO:0007669"/>
    <property type="project" value="UniProtKB-UniRule"/>
</dbReference>
<keyword evidence="7" id="KW-0963">Cytoplasm</keyword>
<dbReference type="Proteomes" id="UP000185860">
    <property type="component" value="Unassembled WGS sequence"/>
</dbReference>
<dbReference type="PROSITE" id="PS50862">
    <property type="entry name" value="AA_TRNA_LIGASE_II"/>
    <property type="match status" value="1"/>
</dbReference>
<dbReference type="OrthoDB" id="9802326at2"/>
<feature type="domain" description="Aminoacyl-transfer RNA synthetases class-II family profile" evidence="10">
    <location>
        <begin position="180"/>
        <end position="514"/>
    </location>
</feature>
<gene>
    <name evidence="7" type="primary">lysS</name>
    <name evidence="11" type="ORF">NIES2119_19025</name>
</gene>